<evidence type="ECO:0000313" key="1">
    <source>
        <dbReference type="EMBL" id="PTQ51773.1"/>
    </source>
</evidence>
<evidence type="ECO:0000313" key="2">
    <source>
        <dbReference type="Proteomes" id="UP000244180"/>
    </source>
</evidence>
<dbReference type="GO" id="GO:0070224">
    <property type="term" value="F:sulfide:quinone oxidoreductase activity"/>
    <property type="evidence" value="ECO:0007669"/>
    <property type="project" value="TreeGrafter"/>
</dbReference>
<protein>
    <submittedName>
        <fullName evidence="1">FAD-dependent pyridine nucleotide-disulfide oxidoreductase</fullName>
    </submittedName>
</protein>
<accession>A0A2T5G6G1</accession>
<dbReference type="SUPFAM" id="SSF51905">
    <property type="entry name" value="FAD/NAD(P)-binding domain"/>
    <property type="match status" value="1"/>
</dbReference>
<dbReference type="AlphaFoldDB" id="A0A2T5G6G1"/>
<dbReference type="PANTHER" id="PTHR10632:SF2">
    <property type="entry name" value="SULFIDE:QUINONE OXIDOREDUCTASE, MITOCHONDRIAL"/>
    <property type="match status" value="1"/>
</dbReference>
<gene>
    <name evidence="1" type="ORF">HSCHL_1177</name>
</gene>
<dbReference type="PANTHER" id="PTHR10632">
    <property type="entry name" value="SULFIDE:QUINONE OXIDOREDUCTASE"/>
    <property type="match status" value="1"/>
</dbReference>
<dbReference type="InterPro" id="IPR036188">
    <property type="entry name" value="FAD/NAD-bd_sf"/>
</dbReference>
<organism evidence="1 2">
    <name type="scientific">Hydrogenibacillus schlegelii</name>
    <name type="common">Bacillus schlegelii</name>
    <dbReference type="NCBI Taxonomy" id="1484"/>
    <lineage>
        <taxon>Bacteria</taxon>
        <taxon>Bacillati</taxon>
        <taxon>Bacillota</taxon>
        <taxon>Bacilli</taxon>
        <taxon>Bacillales</taxon>
        <taxon>Bacillales Family X. Incertae Sedis</taxon>
        <taxon>Hydrogenibacillus</taxon>
    </lineage>
</organism>
<dbReference type="Gene3D" id="3.50.50.60">
    <property type="entry name" value="FAD/NAD(P)-binding domain"/>
    <property type="match status" value="2"/>
</dbReference>
<comment type="caution">
    <text evidence="1">The sequence shown here is derived from an EMBL/GenBank/DDBJ whole genome shotgun (WGS) entry which is preliminary data.</text>
</comment>
<dbReference type="Proteomes" id="UP000244180">
    <property type="component" value="Unassembled WGS sequence"/>
</dbReference>
<name>A0A2T5G6G1_HYDSH</name>
<dbReference type="GO" id="GO:0070221">
    <property type="term" value="P:sulfide oxidation, using sulfide:quinone oxidoreductase"/>
    <property type="evidence" value="ECO:0007669"/>
    <property type="project" value="TreeGrafter"/>
</dbReference>
<dbReference type="EMBL" id="PEBV01000040">
    <property type="protein sequence ID" value="PTQ51773.1"/>
    <property type="molecule type" value="Genomic_DNA"/>
</dbReference>
<dbReference type="InterPro" id="IPR015904">
    <property type="entry name" value="Sulphide_quinone_reductase"/>
</dbReference>
<reference evidence="1 2" key="1">
    <citation type="submission" date="2017-08" db="EMBL/GenBank/DDBJ databases">
        <title>Burning lignite coal seam in the remote Altai Mountains harbors a hydrogen-driven thermophilic microbial community.</title>
        <authorList>
            <person name="Kadnikov V.V."/>
            <person name="Mardanov A.V."/>
            <person name="Ivasenko D."/>
            <person name="Beletsky A.V."/>
            <person name="Karnachuk O.V."/>
            <person name="Ravin N.V."/>
        </authorList>
    </citation>
    <scope>NUCLEOTIDE SEQUENCE [LARGE SCALE GENOMIC DNA]</scope>
    <source>
        <strain evidence="1">AL33</strain>
    </source>
</reference>
<dbReference type="RefSeq" id="WP_273000605.1">
    <property type="nucleotide sequence ID" value="NZ_PEBV01000040.1"/>
</dbReference>
<proteinExistence type="predicted"/>
<sequence>MRFDFLHIVPPMTAPAVVRESPLASAAGWVDVVKHTLQHPRSPNVFALGDVADGPTSKTGAAIRKQAPVLVENVLHFGANRPPPVTTAIPPAPSSPASAVCAGRVRLRQRNHGIVPVRPGGMLKGVL</sequence>
<dbReference type="GO" id="GO:0071949">
    <property type="term" value="F:FAD binding"/>
    <property type="evidence" value="ECO:0007669"/>
    <property type="project" value="TreeGrafter"/>
</dbReference>